<organism evidence="2 3">
    <name type="scientific">Rothia aeria</name>
    <dbReference type="NCBI Taxonomy" id="172042"/>
    <lineage>
        <taxon>Bacteria</taxon>
        <taxon>Bacillati</taxon>
        <taxon>Actinomycetota</taxon>
        <taxon>Actinomycetes</taxon>
        <taxon>Micrococcales</taxon>
        <taxon>Micrococcaceae</taxon>
        <taxon>Rothia</taxon>
    </lineage>
</organism>
<name>A0A7Z9A4A6_9MICC</name>
<evidence type="ECO:0000313" key="2">
    <source>
        <dbReference type="EMBL" id="VEI24140.1"/>
    </source>
</evidence>
<dbReference type="EMBL" id="LR134479">
    <property type="protein sequence ID" value="VEI24140.1"/>
    <property type="molecule type" value="Genomic_DNA"/>
</dbReference>
<sequence length="450" mass="48331">MVVRPAGAQLKVVFGPGADEQFVSKVEQIWATLDPVLYESVEAAVEATRSVAHMLVAHDGSRNLFDEVPQLMNGFETMQMVNVTREAEALQSMTSMLTVAMIQQLVGGSKVLLHAAAIGDPATKRAITLVGASGSGKTTASRYLGQRLAYLTDETTIIERTTGAVVPYPKPLSVIVAPDEPKEQQNPAELGLNVVAADDHSYRLERVVIIDRRDEPTSPRIEPVPLAQALMTICEQTSGLMFTREGLRSIADVIIESGGAWRLVYSEVQQAEPLVYQLLSGEGLPEREAEGYQTFEPADALPNVFVNGTVTVARAPGSEGYLVGEETFLLHRGEALNELSGFAAECWIAAEQQISSETHYELLCELFEGLPRDAYDTVITQLSEVGILTVRTVDDPLYTDPEPAELDAADPDVAASEEGVPGSETAAEDTAEDADGAPAGDTTKNAEATE</sequence>
<feature type="region of interest" description="Disordered" evidence="1">
    <location>
        <begin position="396"/>
        <end position="450"/>
    </location>
</feature>
<accession>A0A7Z9A4A6</accession>
<evidence type="ECO:0000256" key="1">
    <source>
        <dbReference type="SAM" id="MobiDB-lite"/>
    </source>
</evidence>
<gene>
    <name evidence="2" type="ORF">NCTC10207_01927</name>
</gene>
<evidence type="ECO:0000313" key="3">
    <source>
        <dbReference type="Proteomes" id="UP000282386"/>
    </source>
</evidence>
<feature type="compositionally biased region" description="Acidic residues" evidence="1">
    <location>
        <begin position="426"/>
        <end position="435"/>
    </location>
</feature>
<protein>
    <submittedName>
        <fullName evidence="2">Uncharacterized protein</fullName>
    </submittedName>
</protein>
<dbReference type="Proteomes" id="UP000282386">
    <property type="component" value="Chromosome"/>
</dbReference>
<dbReference type="AlphaFoldDB" id="A0A7Z9A4A6"/>
<reference evidence="2 3" key="1">
    <citation type="submission" date="2018-12" db="EMBL/GenBank/DDBJ databases">
        <authorList>
            <consortium name="Pathogen Informatics"/>
        </authorList>
    </citation>
    <scope>NUCLEOTIDE SEQUENCE [LARGE SCALE GENOMIC DNA]</scope>
    <source>
        <strain evidence="2 3">NCTC10207</strain>
    </source>
</reference>
<proteinExistence type="predicted"/>